<reference evidence="1" key="1">
    <citation type="submission" date="2022-06" db="EMBL/GenBank/DDBJ databases">
        <authorList>
            <person name="Dietemann V."/>
            <person name="Ory F."/>
            <person name="Dainat B."/>
            <person name="Oberhansli S."/>
        </authorList>
    </citation>
    <scope>NUCLEOTIDE SEQUENCE</scope>
    <source>
        <strain evidence="1">Ena-SAMPLE-TAB-26-04-2022-14:26:32:270-5432</strain>
    </source>
</reference>
<gene>
    <name evidence="1" type="ORF">WJ0W_002147</name>
</gene>
<dbReference type="Proteomes" id="UP001154322">
    <property type="component" value="Unassembled WGS sequence"/>
</dbReference>
<name>A0ABM9G0D1_9BACL</name>
<accession>A0ABM9G0D1</accession>
<evidence type="ECO:0000313" key="2">
    <source>
        <dbReference type="Proteomes" id="UP001154322"/>
    </source>
</evidence>
<keyword evidence="2" id="KW-1185">Reference proteome</keyword>
<dbReference type="RefSeq" id="WP_213428800.1">
    <property type="nucleotide sequence ID" value="NZ_AP031286.1"/>
</dbReference>
<dbReference type="EMBL" id="CALYLO010000002">
    <property type="protein sequence ID" value="CAH8244916.1"/>
    <property type="molecule type" value="Genomic_DNA"/>
</dbReference>
<comment type="caution">
    <text evidence="1">The sequence shown here is derived from an EMBL/GenBank/DDBJ whole genome shotgun (WGS) entry which is preliminary data.</text>
</comment>
<sequence>MRAPEFDWGKLWGNVLAGLVGDSGGSGGNHPPKTGPREKLGENAAAVLRILSGTHWQKNDLNNCHVYKK</sequence>
<evidence type="ECO:0000313" key="1">
    <source>
        <dbReference type="EMBL" id="CAH8244916.1"/>
    </source>
</evidence>
<organism evidence="1 2">
    <name type="scientific">Paenibacillus melissococcoides</name>
    <dbReference type="NCBI Taxonomy" id="2912268"/>
    <lineage>
        <taxon>Bacteria</taxon>
        <taxon>Bacillati</taxon>
        <taxon>Bacillota</taxon>
        <taxon>Bacilli</taxon>
        <taxon>Bacillales</taxon>
        <taxon>Paenibacillaceae</taxon>
        <taxon>Paenibacillus</taxon>
    </lineage>
</organism>
<protein>
    <submittedName>
        <fullName evidence="1">Uncharacterized protein</fullName>
    </submittedName>
</protein>
<proteinExistence type="predicted"/>